<feature type="domain" description="Helicase ATP-binding" evidence="8">
    <location>
        <begin position="255"/>
        <end position="421"/>
    </location>
</feature>
<dbReference type="Pfam" id="PF00270">
    <property type="entry name" value="DEAD"/>
    <property type="match status" value="1"/>
</dbReference>
<accession>A0A6P6RUF9</accession>
<dbReference type="GO" id="GO:0005524">
    <property type="term" value="F:ATP binding"/>
    <property type="evidence" value="ECO:0007669"/>
    <property type="project" value="UniProtKB-KW"/>
</dbReference>
<keyword evidence="3" id="KW-0378">Hydrolase</keyword>
<dbReference type="InterPro" id="IPR001650">
    <property type="entry name" value="Helicase_C-like"/>
</dbReference>
<feature type="region of interest" description="Disordered" evidence="7">
    <location>
        <begin position="1"/>
        <end position="232"/>
    </location>
</feature>
<dbReference type="EC" id="3.6.4.13" evidence="1"/>
<dbReference type="OrthoDB" id="10253254at2759"/>
<dbReference type="InterPro" id="IPR011709">
    <property type="entry name" value="DEAD-box_helicase_OB_fold"/>
</dbReference>
<dbReference type="Pfam" id="PF00271">
    <property type="entry name" value="Helicase_C"/>
    <property type="match status" value="1"/>
</dbReference>
<dbReference type="PANTHER" id="PTHR18934:SF118">
    <property type="entry name" value="ATP-DEPENDENT RNA HELICASE DHX33"/>
    <property type="match status" value="1"/>
</dbReference>
<dbReference type="GO" id="GO:0016787">
    <property type="term" value="F:hydrolase activity"/>
    <property type="evidence" value="ECO:0007669"/>
    <property type="project" value="UniProtKB-KW"/>
</dbReference>
<sequence>MASSVVAFLEAEAAETRPPKRLPKGLPSRSAAEALPDTGGCVGTPSGGTFVAYSDGAGTEGDAPTHSPRDTPCQPGRRRAEASFQDGSVSVGQPVAKAKASRKVYRNLSTGEEGNPFAAAPAGEATGVMQHSAAHLSHNPRKKQRRMREEEAVLGSSSPAPSRSRPHAGTLPSGALLSKRQRLSSSEPATGGKGISFSHPDASMKRREPRSSRTSGGETDGGAAPQASPRSRAPCDFLASARERLPVWRYRSELLKKMEKHQVILVVGETGSGKTTQVPQLLLQARLGLPSASWIGVSQPRRVAAVSLARRVSRELGEAEVGGLVGYSVRFETVMSKRTRIRFLTDGMLVREALLDSQLRRFSALVLDEVHERSMQTDFLLGLAKTLAMQRPELKIVLMSATLQVDRLIQFFPSAAVISIPGATFPLKVLYTPEPQEDFLEAAMLSVLQIHLGEAGEGDILVFLPGQEEIETLSAMLRAKMQLLEAYVMKYRQEFGEEAEFSVRLGDVVYRHRKMQRLFVCAIYAALPFDQQQQVLQPAPPQYARKAVLATNIAETSLTVSGIRFVVDSGLRKAKARDYRTHSEALRLQEISQDSATQRGGRAGREAPGTVYRLYTEDCFHMMHAHRTPEILCCDLSQLFLQLKVLGVENPLEFPFLDAPPREAFYSAGRHLYRLEAIDSQGAITSLGRQMAALPLPPQLGALLLAAVSLECENSALTLAAMLSAENVWSASLNLPRGAAAALERARKRFTDPLSDHLTLVGAYNQWLQADDPRSFCREAGLQHAALLRAHAIRQQLQDCMVALGISKPSHLHDASGEAFLASSEEPQRTQKDALNLRRCLAKSYWQQAAHLQPESRQFVTAVHRQTAKIHPTSVLCNAPNPPQWVVYTELIHTSKAYMRCVTAIEPAWLRELAPKWFTSLGS</sequence>
<dbReference type="GO" id="GO:0003725">
    <property type="term" value="F:double-stranded RNA binding"/>
    <property type="evidence" value="ECO:0007669"/>
    <property type="project" value="TreeGrafter"/>
</dbReference>
<dbReference type="SMART" id="SM00487">
    <property type="entry name" value="DEXDc"/>
    <property type="match status" value="1"/>
</dbReference>
<evidence type="ECO:0000256" key="5">
    <source>
        <dbReference type="ARBA" id="ARBA00022840"/>
    </source>
</evidence>
<dbReference type="GO" id="GO:0003724">
    <property type="term" value="F:RNA helicase activity"/>
    <property type="evidence" value="ECO:0007669"/>
    <property type="project" value="UniProtKB-EC"/>
</dbReference>
<reference evidence="11" key="1">
    <citation type="submission" date="2025-08" db="UniProtKB">
        <authorList>
            <consortium name="RefSeq"/>
        </authorList>
    </citation>
    <scope>IDENTIFICATION</scope>
</reference>
<name>A0A6P6RUF9_9EIME</name>
<feature type="domain" description="Helicase C-terminal" evidence="9">
    <location>
        <begin position="446"/>
        <end position="647"/>
    </location>
</feature>
<dbReference type="GO" id="GO:0045943">
    <property type="term" value="P:positive regulation of transcription by RNA polymerase I"/>
    <property type="evidence" value="ECO:0007669"/>
    <property type="project" value="TreeGrafter"/>
</dbReference>
<dbReference type="Pfam" id="PF21010">
    <property type="entry name" value="HA2_C"/>
    <property type="match status" value="1"/>
</dbReference>
<keyword evidence="2" id="KW-0547">Nucleotide-binding</keyword>
<dbReference type="RefSeq" id="XP_026191481.1">
    <property type="nucleotide sequence ID" value="XM_026335696.1"/>
</dbReference>
<dbReference type="InterPro" id="IPR014001">
    <property type="entry name" value="Helicase_ATP-bd"/>
</dbReference>
<proteinExistence type="predicted"/>
<evidence type="ECO:0000256" key="4">
    <source>
        <dbReference type="ARBA" id="ARBA00022806"/>
    </source>
</evidence>
<keyword evidence="4 11" id="KW-0347">Helicase</keyword>
<evidence type="ECO:0000256" key="6">
    <source>
        <dbReference type="ARBA" id="ARBA00047984"/>
    </source>
</evidence>
<evidence type="ECO:0000259" key="9">
    <source>
        <dbReference type="PROSITE" id="PS51194"/>
    </source>
</evidence>
<evidence type="ECO:0000259" key="8">
    <source>
        <dbReference type="PROSITE" id="PS51192"/>
    </source>
</evidence>
<feature type="compositionally biased region" description="Basic and acidic residues" evidence="7">
    <location>
        <begin position="202"/>
        <end position="211"/>
    </location>
</feature>
<evidence type="ECO:0000256" key="1">
    <source>
        <dbReference type="ARBA" id="ARBA00012552"/>
    </source>
</evidence>
<dbReference type="InterPro" id="IPR007502">
    <property type="entry name" value="Helicase-assoc_dom"/>
</dbReference>
<feature type="compositionally biased region" description="Low complexity" evidence="7">
    <location>
        <begin position="223"/>
        <end position="232"/>
    </location>
</feature>
<comment type="catalytic activity">
    <reaction evidence="6">
        <text>ATP + H2O = ADP + phosphate + H(+)</text>
        <dbReference type="Rhea" id="RHEA:13065"/>
        <dbReference type="ChEBI" id="CHEBI:15377"/>
        <dbReference type="ChEBI" id="CHEBI:15378"/>
        <dbReference type="ChEBI" id="CHEBI:30616"/>
        <dbReference type="ChEBI" id="CHEBI:43474"/>
        <dbReference type="ChEBI" id="CHEBI:456216"/>
        <dbReference type="EC" id="3.6.4.13"/>
    </reaction>
</comment>
<dbReference type="InterPro" id="IPR002464">
    <property type="entry name" value="DNA/RNA_helicase_DEAH_CS"/>
</dbReference>
<protein>
    <recommendedName>
        <fullName evidence="1">RNA helicase</fullName>
        <ecNumber evidence="1">3.6.4.13</ecNumber>
    </recommendedName>
</protein>
<dbReference type="SUPFAM" id="SSF52540">
    <property type="entry name" value="P-loop containing nucleoside triphosphate hydrolases"/>
    <property type="match status" value="1"/>
</dbReference>
<keyword evidence="10" id="KW-1185">Reference proteome</keyword>
<dbReference type="CDD" id="cd17917">
    <property type="entry name" value="DEXHc_RHA-like"/>
    <property type="match status" value="1"/>
</dbReference>
<dbReference type="Gene3D" id="3.40.50.300">
    <property type="entry name" value="P-loop containing nucleotide triphosphate hydrolases"/>
    <property type="match status" value="2"/>
</dbReference>
<evidence type="ECO:0000256" key="3">
    <source>
        <dbReference type="ARBA" id="ARBA00022801"/>
    </source>
</evidence>
<dbReference type="SMART" id="SM00847">
    <property type="entry name" value="HA2"/>
    <property type="match status" value="1"/>
</dbReference>
<dbReference type="PROSITE" id="PS51194">
    <property type="entry name" value="HELICASE_CTER"/>
    <property type="match status" value="1"/>
</dbReference>
<dbReference type="Proteomes" id="UP000515125">
    <property type="component" value="Unplaced"/>
</dbReference>
<dbReference type="InterPro" id="IPR011545">
    <property type="entry name" value="DEAD/DEAH_box_helicase_dom"/>
</dbReference>
<keyword evidence="5" id="KW-0067">ATP-binding</keyword>
<dbReference type="GeneID" id="34618759"/>
<dbReference type="PROSITE" id="PS51192">
    <property type="entry name" value="HELICASE_ATP_BIND_1"/>
    <property type="match status" value="1"/>
</dbReference>
<dbReference type="CDD" id="cd18791">
    <property type="entry name" value="SF2_C_RHA"/>
    <property type="match status" value="1"/>
</dbReference>
<dbReference type="Pfam" id="PF04408">
    <property type="entry name" value="WHD_HA2"/>
    <property type="match status" value="1"/>
</dbReference>
<dbReference type="Pfam" id="PF07717">
    <property type="entry name" value="OB_NTP_bind"/>
    <property type="match status" value="1"/>
</dbReference>
<dbReference type="InterPro" id="IPR048333">
    <property type="entry name" value="HA2_WH"/>
</dbReference>
<gene>
    <name evidence="11" type="primary">LOC34618759</name>
</gene>
<dbReference type="AlphaFoldDB" id="A0A6P6RUF9"/>
<evidence type="ECO:0000256" key="7">
    <source>
        <dbReference type="SAM" id="MobiDB-lite"/>
    </source>
</evidence>
<dbReference type="InterPro" id="IPR027417">
    <property type="entry name" value="P-loop_NTPase"/>
</dbReference>
<evidence type="ECO:0000256" key="2">
    <source>
        <dbReference type="ARBA" id="ARBA00022741"/>
    </source>
</evidence>
<dbReference type="PANTHER" id="PTHR18934">
    <property type="entry name" value="ATP-DEPENDENT RNA HELICASE"/>
    <property type="match status" value="1"/>
</dbReference>
<dbReference type="GO" id="GO:0005730">
    <property type="term" value="C:nucleolus"/>
    <property type="evidence" value="ECO:0007669"/>
    <property type="project" value="TreeGrafter"/>
</dbReference>
<evidence type="ECO:0000313" key="10">
    <source>
        <dbReference type="Proteomes" id="UP000515125"/>
    </source>
</evidence>
<dbReference type="PROSITE" id="PS00690">
    <property type="entry name" value="DEAH_ATP_HELICASE"/>
    <property type="match status" value="1"/>
</dbReference>
<dbReference type="Gene3D" id="1.20.120.1080">
    <property type="match status" value="1"/>
</dbReference>
<dbReference type="SMART" id="SM00490">
    <property type="entry name" value="HELICc"/>
    <property type="match status" value="1"/>
</dbReference>
<organism evidence="10 11">
    <name type="scientific">Cyclospora cayetanensis</name>
    <dbReference type="NCBI Taxonomy" id="88456"/>
    <lineage>
        <taxon>Eukaryota</taxon>
        <taxon>Sar</taxon>
        <taxon>Alveolata</taxon>
        <taxon>Apicomplexa</taxon>
        <taxon>Conoidasida</taxon>
        <taxon>Coccidia</taxon>
        <taxon>Eucoccidiorida</taxon>
        <taxon>Eimeriorina</taxon>
        <taxon>Eimeriidae</taxon>
        <taxon>Cyclospora</taxon>
    </lineage>
</organism>
<evidence type="ECO:0000313" key="11">
    <source>
        <dbReference type="RefSeq" id="XP_026191481.1"/>
    </source>
</evidence>